<evidence type="ECO:0000256" key="1">
    <source>
        <dbReference type="SAM" id="MobiDB-lite"/>
    </source>
</evidence>
<reference evidence="2" key="1">
    <citation type="journal article" date="2020" name="Fungal Divers.">
        <title>Resolving the Mortierellaceae phylogeny through synthesis of multi-gene phylogenetics and phylogenomics.</title>
        <authorList>
            <person name="Vandepol N."/>
            <person name="Liber J."/>
            <person name="Desiro A."/>
            <person name="Na H."/>
            <person name="Kennedy M."/>
            <person name="Barry K."/>
            <person name="Grigoriev I.V."/>
            <person name="Miller A.N."/>
            <person name="O'Donnell K."/>
            <person name="Stajich J.E."/>
            <person name="Bonito G."/>
        </authorList>
    </citation>
    <scope>NUCLEOTIDE SEQUENCE</scope>
    <source>
        <strain evidence="2">MES-2147</strain>
    </source>
</reference>
<comment type="caution">
    <text evidence="2">The sequence shown here is derived from an EMBL/GenBank/DDBJ whole genome shotgun (WGS) entry which is preliminary data.</text>
</comment>
<organism evidence="2 3">
    <name type="scientific">Modicella reniformis</name>
    <dbReference type="NCBI Taxonomy" id="1440133"/>
    <lineage>
        <taxon>Eukaryota</taxon>
        <taxon>Fungi</taxon>
        <taxon>Fungi incertae sedis</taxon>
        <taxon>Mucoromycota</taxon>
        <taxon>Mortierellomycotina</taxon>
        <taxon>Mortierellomycetes</taxon>
        <taxon>Mortierellales</taxon>
        <taxon>Mortierellaceae</taxon>
        <taxon>Modicella</taxon>
    </lineage>
</organism>
<dbReference type="Proteomes" id="UP000749646">
    <property type="component" value="Unassembled WGS sequence"/>
</dbReference>
<sequence length="107" mass="11282">MEVATAPNYNLTVAGVAGRLGDPSAPDIAPEPDLIPELDPTGGEPEITPLEPDLTHDPDIPVDPDFPEPEIPEPAVPEPEPSPTDPDTTPDTGDRDPGDGERPEDFD</sequence>
<dbReference type="AlphaFoldDB" id="A0A9P6SQJ5"/>
<evidence type="ECO:0000313" key="2">
    <source>
        <dbReference type="EMBL" id="KAF9988559.1"/>
    </source>
</evidence>
<keyword evidence="3" id="KW-1185">Reference proteome</keyword>
<proteinExistence type="predicted"/>
<feature type="region of interest" description="Disordered" evidence="1">
    <location>
        <begin position="16"/>
        <end position="107"/>
    </location>
</feature>
<evidence type="ECO:0000313" key="3">
    <source>
        <dbReference type="Proteomes" id="UP000749646"/>
    </source>
</evidence>
<feature type="compositionally biased region" description="Basic and acidic residues" evidence="1">
    <location>
        <begin position="92"/>
        <end position="107"/>
    </location>
</feature>
<feature type="compositionally biased region" description="Pro residues" evidence="1">
    <location>
        <begin position="72"/>
        <end position="84"/>
    </location>
</feature>
<feature type="compositionally biased region" description="Acidic residues" evidence="1">
    <location>
        <begin position="60"/>
        <end position="71"/>
    </location>
</feature>
<gene>
    <name evidence="2" type="ORF">BGZ65_010668</name>
</gene>
<accession>A0A9P6SQJ5</accession>
<name>A0A9P6SQJ5_9FUNG</name>
<protein>
    <submittedName>
        <fullName evidence="2">Uncharacterized protein</fullName>
    </submittedName>
</protein>
<dbReference type="EMBL" id="JAAAHW010003122">
    <property type="protein sequence ID" value="KAF9988559.1"/>
    <property type="molecule type" value="Genomic_DNA"/>
</dbReference>